<evidence type="ECO:0000256" key="1">
    <source>
        <dbReference type="SAM" id="MobiDB-lite"/>
    </source>
</evidence>
<evidence type="ECO:0000313" key="2">
    <source>
        <dbReference type="EMBL" id="MED6140079.1"/>
    </source>
</evidence>
<proteinExistence type="predicted"/>
<feature type="region of interest" description="Disordered" evidence="1">
    <location>
        <begin position="142"/>
        <end position="161"/>
    </location>
</feature>
<keyword evidence="3" id="KW-1185">Reference proteome</keyword>
<reference evidence="2 3" key="1">
    <citation type="journal article" date="2023" name="Plants (Basel)">
        <title>Bridging the Gap: Combining Genomics and Transcriptomics Approaches to Understand Stylosanthes scabra, an Orphan Legume from the Brazilian Caatinga.</title>
        <authorList>
            <person name="Ferreira-Neto J.R.C."/>
            <person name="da Silva M.D."/>
            <person name="Binneck E."/>
            <person name="de Melo N.F."/>
            <person name="da Silva R.H."/>
            <person name="de Melo A.L.T.M."/>
            <person name="Pandolfi V."/>
            <person name="Bustamante F.O."/>
            <person name="Brasileiro-Vidal A.C."/>
            <person name="Benko-Iseppon A.M."/>
        </authorList>
    </citation>
    <scope>NUCLEOTIDE SEQUENCE [LARGE SCALE GENOMIC DNA]</scope>
    <source>
        <tissue evidence="2">Leaves</tissue>
    </source>
</reference>
<dbReference type="EMBL" id="JASCZI010062109">
    <property type="protein sequence ID" value="MED6140079.1"/>
    <property type="molecule type" value="Genomic_DNA"/>
</dbReference>
<evidence type="ECO:0000313" key="3">
    <source>
        <dbReference type="Proteomes" id="UP001341840"/>
    </source>
</evidence>
<dbReference type="Proteomes" id="UP001341840">
    <property type="component" value="Unassembled WGS sequence"/>
</dbReference>
<organism evidence="2 3">
    <name type="scientific">Stylosanthes scabra</name>
    <dbReference type="NCBI Taxonomy" id="79078"/>
    <lineage>
        <taxon>Eukaryota</taxon>
        <taxon>Viridiplantae</taxon>
        <taxon>Streptophyta</taxon>
        <taxon>Embryophyta</taxon>
        <taxon>Tracheophyta</taxon>
        <taxon>Spermatophyta</taxon>
        <taxon>Magnoliopsida</taxon>
        <taxon>eudicotyledons</taxon>
        <taxon>Gunneridae</taxon>
        <taxon>Pentapetalae</taxon>
        <taxon>rosids</taxon>
        <taxon>fabids</taxon>
        <taxon>Fabales</taxon>
        <taxon>Fabaceae</taxon>
        <taxon>Papilionoideae</taxon>
        <taxon>50 kb inversion clade</taxon>
        <taxon>dalbergioids sensu lato</taxon>
        <taxon>Dalbergieae</taxon>
        <taxon>Pterocarpus clade</taxon>
        <taxon>Stylosanthes</taxon>
    </lineage>
</organism>
<protein>
    <submittedName>
        <fullName evidence="2">Uncharacterized protein</fullName>
    </submittedName>
</protein>
<sequence>MKLRFFGPVLGRPYLDPREFLVYLVIFNPDLPLARYCPLCGFYAPPHGFAFDKSKDNSQSPQAHLSKYVLLGRGIHTLIRSVSFPSPTDVELTFHPPKGAQRPHWHTDPGSGSDTICNSPDLLLARYCPLCGFHAPPHGFAFDKSKDDSQSPPSPLIKTRLSRERYPHSYKEYFVPLSNRYGTYT</sequence>
<accession>A0ABU6SUH2</accession>
<gene>
    <name evidence="2" type="ORF">PIB30_089752</name>
</gene>
<name>A0ABU6SUH2_9FABA</name>
<comment type="caution">
    <text evidence="2">The sequence shown here is derived from an EMBL/GenBank/DDBJ whole genome shotgun (WGS) entry which is preliminary data.</text>
</comment>